<dbReference type="SMART" id="SM00020">
    <property type="entry name" value="Tryp_SPc"/>
    <property type="match status" value="2"/>
</dbReference>
<dbReference type="FunFam" id="2.40.10.10:FF:000068">
    <property type="entry name" value="transmembrane protease serine 2"/>
    <property type="match status" value="2"/>
</dbReference>
<dbReference type="GO" id="GO:0006508">
    <property type="term" value="P:proteolysis"/>
    <property type="evidence" value="ECO:0007669"/>
    <property type="project" value="InterPro"/>
</dbReference>
<dbReference type="EMBL" id="JACEEZ010019360">
    <property type="protein sequence ID" value="KAG0715813.1"/>
    <property type="molecule type" value="Genomic_DNA"/>
</dbReference>
<evidence type="ECO:0000313" key="5">
    <source>
        <dbReference type="Proteomes" id="UP000770661"/>
    </source>
</evidence>
<feature type="domain" description="Peptidase S1" evidence="3">
    <location>
        <begin position="217"/>
        <end position="446"/>
    </location>
</feature>
<gene>
    <name evidence="4" type="primary">PPAF2_3</name>
    <name evidence="4" type="ORF">GWK47_011085</name>
</gene>
<organism evidence="4 5">
    <name type="scientific">Chionoecetes opilio</name>
    <name type="common">Atlantic snow crab</name>
    <name type="synonym">Cancer opilio</name>
    <dbReference type="NCBI Taxonomy" id="41210"/>
    <lineage>
        <taxon>Eukaryota</taxon>
        <taxon>Metazoa</taxon>
        <taxon>Ecdysozoa</taxon>
        <taxon>Arthropoda</taxon>
        <taxon>Crustacea</taxon>
        <taxon>Multicrustacea</taxon>
        <taxon>Malacostraca</taxon>
        <taxon>Eumalacostraca</taxon>
        <taxon>Eucarida</taxon>
        <taxon>Decapoda</taxon>
        <taxon>Pleocyemata</taxon>
        <taxon>Brachyura</taxon>
        <taxon>Eubrachyura</taxon>
        <taxon>Majoidea</taxon>
        <taxon>Majidae</taxon>
        <taxon>Chionoecetes</taxon>
    </lineage>
</organism>
<dbReference type="InterPro" id="IPR001254">
    <property type="entry name" value="Trypsin_dom"/>
</dbReference>
<accession>A0A8J4XXP4</accession>
<comment type="caution">
    <text evidence="4">The sequence shown here is derived from an EMBL/GenBank/DDBJ whole genome shotgun (WGS) entry which is preliminary data.</text>
</comment>
<evidence type="ECO:0000256" key="2">
    <source>
        <dbReference type="ARBA" id="ARBA00024195"/>
    </source>
</evidence>
<dbReference type="AlphaFoldDB" id="A0A8J4XXP4"/>
<dbReference type="GO" id="GO:0004252">
    <property type="term" value="F:serine-type endopeptidase activity"/>
    <property type="evidence" value="ECO:0007669"/>
    <property type="project" value="InterPro"/>
</dbReference>
<sequence length="455" mass="49852">METFPHPPGSEMNELLCGGSLIHERVVLTAAHCILAIDPHRLDNLEVALGAWDTKEGWLAQVRQVTKVVHHHSYKGNTLQHNMALLLLNQSVEVTSHVKPICLGPVQSPSSCVAVGWSKTGDLSNIKVPVLDRETCEGCLKNMNEYEASAICPSLFCTSTTGFHDKSSGSPLLCKDPADGNYWQSGVLVSQLPCTQAFYVNATQELDWITRETSDLIHYGMTLHNLPSFAAIMETFPHPPGLEMNELLCGGSLIHERVVLTAAHCVLAIEPHRLDNLEVALGAWDTKEGWFGQVRQVTRVVRQNSCKGKTLKHNMALLLLNQSVEVTSHVKPICLGPVKSPSSCVAVGWSKTGDLSNIKVPVLDRETCEGCLKNMNEDEASAICPSLFCTSTTGFHDKSSGSPLLCKDPADGNYWQSGVLVSQLPCTQAFYVNVTRELDWITRETSDLIHYGMVP</sequence>
<dbReference type="PROSITE" id="PS00134">
    <property type="entry name" value="TRYPSIN_HIS"/>
    <property type="match status" value="2"/>
</dbReference>
<dbReference type="InterPro" id="IPR051487">
    <property type="entry name" value="Ser/Thr_Proteases_Immune/Dev"/>
</dbReference>
<keyword evidence="5" id="KW-1185">Reference proteome</keyword>
<proteinExistence type="inferred from homology"/>
<dbReference type="InterPro" id="IPR009003">
    <property type="entry name" value="Peptidase_S1_PA"/>
</dbReference>
<dbReference type="InterPro" id="IPR018114">
    <property type="entry name" value="TRYPSIN_HIS"/>
</dbReference>
<dbReference type="InterPro" id="IPR043504">
    <property type="entry name" value="Peptidase_S1_PA_chymotrypsin"/>
</dbReference>
<dbReference type="PANTHER" id="PTHR24256">
    <property type="entry name" value="TRYPTASE-RELATED"/>
    <property type="match status" value="1"/>
</dbReference>
<name>A0A8J4XXP4_CHIOP</name>
<protein>
    <submittedName>
        <fullName evidence="4">Phenoloxidase-activating factor 2</fullName>
    </submittedName>
</protein>
<dbReference type="Pfam" id="PF00089">
    <property type="entry name" value="Trypsin"/>
    <property type="match status" value="2"/>
</dbReference>
<evidence type="ECO:0000313" key="4">
    <source>
        <dbReference type="EMBL" id="KAG0715813.1"/>
    </source>
</evidence>
<keyword evidence="1" id="KW-1015">Disulfide bond</keyword>
<feature type="domain" description="Peptidase S1" evidence="3">
    <location>
        <begin position="1"/>
        <end position="214"/>
    </location>
</feature>
<evidence type="ECO:0000259" key="3">
    <source>
        <dbReference type="PROSITE" id="PS50240"/>
    </source>
</evidence>
<comment type="similarity">
    <text evidence="2">Belongs to the peptidase S1 family. CLIP subfamily.</text>
</comment>
<dbReference type="Gene3D" id="2.40.10.10">
    <property type="entry name" value="Trypsin-like serine proteases"/>
    <property type="match status" value="3"/>
</dbReference>
<reference evidence="4" key="1">
    <citation type="submission" date="2020-07" db="EMBL/GenBank/DDBJ databases">
        <title>The High-quality genome of the commercially important snow crab, Chionoecetes opilio.</title>
        <authorList>
            <person name="Jeong J.-H."/>
            <person name="Ryu S."/>
        </authorList>
    </citation>
    <scope>NUCLEOTIDE SEQUENCE</scope>
    <source>
        <strain evidence="4">MADBK_172401_WGS</strain>
        <tissue evidence="4">Digestive gland</tissue>
    </source>
</reference>
<dbReference type="OrthoDB" id="6368789at2759"/>
<dbReference type="SUPFAM" id="SSF50494">
    <property type="entry name" value="Trypsin-like serine proteases"/>
    <property type="match status" value="2"/>
</dbReference>
<dbReference type="Proteomes" id="UP000770661">
    <property type="component" value="Unassembled WGS sequence"/>
</dbReference>
<evidence type="ECO:0000256" key="1">
    <source>
        <dbReference type="ARBA" id="ARBA00023157"/>
    </source>
</evidence>
<dbReference type="PROSITE" id="PS50240">
    <property type="entry name" value="TRYPSIN_DOM"/>
    <property type="match status" value="2"/>
</dbReference>